<proteinExistence type="predicted"/>
<organism evidence="1 2">
    <name type="scientific">Venturia effusa</name>
    <dbReference type="NCBI Taxonomy" id="50376"/>
    <lineage>
        <taxon>Eukaryota</taxon>
        <taxon>Fungi</taxon>
        <taxon>Dikarya</taxon>
        <taxon>Ascomycota</taxon>
        <taxon>Pezizomycotina</taxon>
        <taxon>Dothideomycetes</taxon>
        <taxon>Pleosporomycetidae</taxon>
        <taxon>Venturiales</taxon>
        <taxon>Venturiaceae</taxon>
        <taxon>Venturia</taxon>
    </lineage>
</organism>
<evidence type="ECO:0000313" key="2">
    <source>
        <dbReference type="Proteomes" id="UP000316270"/>
    </source>
</evidence>
<reference evidence="1 2" key="1">
    <citation type="submission" date="2019-07" db="EMBL/GenBank/DDBJ databases">
        <title>Finished genome of Venturia effusa.</title>
        <authorList>
            <person name="Young C.A."/>
            <person name="Cox M.P."/>
            <person name="Ganley A.R.D."/>
            <person name="David W.J."/>
        </authorList>
    </citation>
    <scope>NUCLEOTIDE SEQUENCE [LARGE SCALE GENOMIC DNA]</scope>
    <source>
        <strain evidence="2">albino</strain>
    </source>
</reference>
<gene>
    <name evidence="1" type="ORF">FKW77_006212</name>
</gene>
<sequence length="119" mass="13684">MLMKDKPYSGFQWNYFSSLPDGPLRARACSFLRSVDWQALLKYAASVRNGVECTLLSHIGLGHNHMVRILRFTDEVQWVARLRLPSLKDEETFSDMSMKREVSTVALVKQNTRIPVPEV</sequence>
<dbReference type="AlphaFoldDB" id="A0A517KZK2"/>
<dbReference type="EMBL" id="CP042186">
    <property type="protein sequence ID" value="QDS68811.1"/>
    <property type="molecule type" value="Genomic_DNA"/>
</dbReference>
<dbReference type="OrthoDB" id="10003767at2759"/>
<dbReference type="STRING" id="50376.A0A517KZK2"/>
<accession>A0A517KZK2</accession>
<dbReference type="Proteomes" id="UP000316270">
    <property type="component" value="Chromosome 2"/>
</dbReference>
<protein>
    <submittedName>
        <fullName evidence="1">Uncharacterized protein</fullName>
    </submittedName>
</protein>
<keyword evidence="2" id="KW-1185">Reference proteome</keyword>
<name>A0A517KZK2_9PEZI</name>
<evidence type="ECO:0000313" key="1">
    <source>
        <dbReference type="EMBL" id="QDS68811.1"/>
    </source>
</evidence>